<gene>
    <name evidence="1" type="ORF">T05_8243</name>
</gene>
<keyword evidence="2" id="KW-1185">Reference proteome</keyword>
<dbReference type="EMBL" id="JYDJ01003051">
    <property type="protein sequence ID" value="KRX29703.1"/>
    <property type="molecule type" value="Genomic_DNA"/>
</dbReference>
<proteinExistence type="predicted"/>
<sequence length="32" mass="3735">MLCMLLYLYDTSDAEDEEVSISVFYLEMNALI</sequence>
<comment type="caution">
    <text evidence="1">The sequence shown here is derived from an EMBL/GenBank/DDBJ whole genome shotgun (WGS) entry which is preliminary data.</text>
</comment>
<accession>A0A0V0STJ7</accession>
<reference evidence="1 2" key="1">
    <citation type="submission" date="2015-01" db="EMBL/GenBank/DDBJ databases">
        <title>Evolution of Trichinella species and genotypes.</title>
        <authorList>
            <person name="Korhonen P.K."/>
            <person name="Edoardo P."/>
            <person name="Giuseppe L.R."/>
            <person name="Gasser R.B."/>
        </authorList>
    </citation>
    <scope>NUCLEOTIDE SEQUENCE [LARGE SCALE GENOMIC DNA]</scope>
    <source>
        <strain evidence="1">ISS417</strain>
    </source>
</reference>
<protein>
    <submittedName>
        <fullName evidence="1">Uncharacterized protein</fullName>
    </submittedName>
</protein>
<dbReference type="Proteomes" id="UP000055048">
    <property type="component" value="Unassembled WGS sequence"/>
</dbReference>
<evidence type="ECO:0000313" key="2">
    <source>
        <dbReference type="Proteomes" id="UP000055048"/>
    </source>
</evidence>
<dbReference type="AlphaFoldDB" id="A0A0V0STJ7"/>
<evidence type="ECO:0000313" key="1">
    <source>
        <dbReference type="EMBL" id="KRX29703.1"/>
    </source>
</evidence>
<organism evidence="1 2">
    <name type="scientific">Trichinella murrelli</name>
    <dbReference type="NCBI Taxonomy" id="144512"/>
    <lineage>
        <taxon>Eukaryota</taxon>
        <taxon>Metazoa</taxon>
        <taxon>Ecdysozoa</taxon>
        <taxon>Nematoda</taxon>
        <taxon>Enoplea</taxon>
        <taxon>Dorylaimia</taxon>
        <taxon>Trichinellida</taxon>
        <taxon>Trichinellidae</taxon>
        <taxon>Trichinella</taxon>
    </lineage>
</organism>
<name>A0A0V0STJ7_9BILA</name>